<dbReference type="HOGENOM" id="CLU_012893_0_1_12"/>
<dbReference type="RefSeq" id="WP_014269836.1">
    <property type="nucleotide sequence ID" value="NC_016633.1"/>
</dbReference>
<evidence type="ECO:0000256" key="10">
    <source>
        <dbReference type="SAM" id="Phobius"/>
    </source>
</evidence>
<evidence type="ECO:0000256" key="8">
    <source>
        <dbReference type="ARBA" id="ARBA00023136"/>
    </source>
</evidence>
<dbReference type="PANTHER" id="PTHR43298:SF2">
    <property type="entry name" value="FMN_FAD EXPORTER YEEO-RELATED"/>
    <property type="match status" value="1"/>
</dbReference>
<feature type="transmembrane region" description="Helical" evidence="10">
    <location>
        <begin position="99"/>
        <end position="117"/>
    </location>
</feature>
<evidence type="ECO:0000256" key="2">
    <source>
        <dbReference type="ARBA" id="ARBA00022448"/>
    </source>
</evidence>
<evidence type="ECO:0000256" key="7">
    <source>
        <dbReference type="ARBA" id="ARBA00023065"/>
    </source>
</evidence>
<evidence type="ECO:0000256" key="4">
    <source>
        <dbReference type="ARBA" id="ARBA00022475"/>
    </source>
</evidence>
<dbReference type="InterPro" id="IPR048279">
    <property type="entry name" value="MdtK-like"/>
</dbReference>
<comment type="subcellular location">
    <subcellularLocation>
        <location evidence="1">Cell membrane</location>
        <topology evidence="1">Multi-pass membrane protein</topology>
    </subcellularLocation>
</comment>
<keyword evidence="4" id="KW-1003">Cell membrane</keyword>
<reference evidence="11 12" key="1">
    <citation type="submission" date="2011-11" db="EMBL/GenBank/DDBJ databases">
        <title>Complete sequence of Spirochaeta sp. grapes.</title>
        <authorList>
            <consortium name="US DOE Joint Genome Institute"/>
            <person name="Lucas S."/>
            <person name="Han J."/>
            <person name="Lapidus A."/>
            <person name="Cheng J.-F."/>
            <person name="Goodwin L."/>
            <person name="Pitluck S."/>
            <person name="Peters L."/>
            <person name="Ovchinnikova G."/>
            <person name="Munk A.C."/>
            <person name="Detter J.C."/>
            <person name="Han C."/>
            <person name="Tapia R."/>
            <person name="Land M."/>
            <person name="Hauser L."/>
            <person name="Kyrpides N."/>
            <person name="Ivanova N."/>
            <person name="Pagani I."/>
            <person name="Ritalahtilisa K."/>
            <person name="Loeffler F."/>
            <person name="Woyke T."/>
        </authorList>
    </citation>
    <scope>NUCLEOTIDE SEQUENCE [LARGE SCALE GENOMIC DNA]</scope>
    <source>
        <strain evidence="12">ATCC BAA-1885 / DSM 22778 / Grapes</strain>
    </source>
</reference>
<dbReference type="CDD" id="cd13144">
    <property type="entry name" value="MATE_like_4"/>
    <property type="match status" value="1"/>
</dbReference>
<feature type="transmembrane region" description="Helical" evidence="10">
    <location>
        <begin position="17"/>
        <end position="38"/>
    </location>
</feature>
<dbReference type="AlphaFoldDB" id="G8QSM6"/>
<keyword evidence="12" id="KW-1185">Reference proteome</keyword>
<keyword evidence="7" id="KW-0406">Ion transport</keyword>
<dbReference type="InterPro" id="IPR002528">
    <property type="entry name" value="MATE_fam"/>
</dbReference>
<feature type="transmembrane region" description="Helical" evidence="10">
    <location>
        <begin position="417"/>
        <end position="438"/>
    </location>
</feature>
<dbReference type="eggNOG" id="COG0534">
    <property type="taxonomic scope" value="Bacteria"/>
</dbReference>
<dbReference type="Proteomes" id="UP000005632">
    <property type="component" value="Chromosome"/>
</dbReference>
<evidence type="ECO:0000256" key="3">
    <source>
        <dbReference type="ARBA" id="ARBA00022449"/>
    </source>
</evidence>
<dbReference type="InterPro" id="IPR050222">
    <property type="entry name" value="MATE_MdtK"/>
</dbReference>
<gene>
    <name evidence="11" type="ordered locus">SpiGrapes_1170</name>
</gene>
<dbReference type="GO" id="GO:0042910">
    <property type="term" value="F:xenobiotic transmembrane transporter activity"/>
    <property type="evidence" value="ECO:0007669"/>
    <property type="project" value="InterPro"/>
</dbReference>
<organism evidence="11 12">
    <name type="scientific">Sphaerochaeta pleomorpha (strain ATCC BAA-1885 / DSM 22778 / Grapes)</name>
    <dbReference type="NCBI Taxonomy" id="158190"/>
    <lineage>
        <taxon>Bacteria</taxon>
        <taxon>Pseudomonadati</taxon>
        <taxon>Spirochaetota</taxon>
        <taxon>Spirochaetia</taxon>
        <taxon>Spirochaetales</taxon>
        <taxon>Sphaerochaetaceae</taxon>
        <taxon>Sphaerochaeta</taxon>
    </lineage>
</organism>
<keyword evidence="5 10" id="KW-0812">Transmembrane</keyword>
<feature type="transmembrane region" description="Helical" evidence="10">
    <location>
        <begin position="389"/>
        <end position="411"/>
    </location>
</feature>
<evidence type="ECO:0000256" key="1">
    <source>
        <dbReference type="ARBA" id="ARBA00004651"/>
    </source>
</evidence>
<name>G8QSM6_SPHPG</name>
<evidence type="ECO:0000256" key="9">
    <source>
        <dbReference type="ARBA" id="ARBA00031636"/>
    </source>
</evidence>
<protein>
    <recommendedName>
        <fullName evidence="9">Multidrug-efflux transporter</fullName>
    </recommendedName>
</protein>
<sequence length="465" mass="50882">MLQKQENKMGILPVPRLVLSMSIPIMISMLIQALYNIVDSMFVARVSEEALTAVSLAFPIQNLVIAVAIGTSIGINSLLSRSLGAKNIETAEKAANNGIVLGLLSWIVFAILGLTLSKNFFALFTDNPTLLKMGTQYISVCLVFSLGIFIDITCERILQATGDTIHPMIIQSIGAISNIILDPIMIFGLFGFPALGIFGAAIATVISQHISALLAIYYVRRNTEVQIQARFFKLEKKIVLAIYAVGIPTIIMQAIGTLMVTSLNKIIIGYGISAVAVFGIYFKVQSFIFMPVFGLNSGMIPVIGFNYGAKQPKRIMEALKVGISISVSIMAIGMFIFLAFPHVLLSWFNASPEMLAIGIVALPRISLCFLSAGICIVLGALFQATGDGYISMIISITRQMVFLLPSAYFLGKFFGLDAIWFSFIIAESSSFFLSLFFFKQEYTKKLKPLYVKKDPVLVETEETRS</sequence>
<dbReference type="GO" id="GO:0005886">
    <property type="term" value="C:plasma membrane"/>
    <property type="evidence" value="ECO:0007669"/>
    <property type="project" value="UniProtKB-SubCell"/>
</dbReference>
<accession>G8QSM6</accession>
<feature type="transmembrane region" description="Helical" evidence="10">
    <location>
        <begin position="137"/>
        <end position="158"/>
    </location>
</feature>
<feature type="transmembrane region" description="Helical" evidence="10">
    <location>
        <begin position="170"/>
        <end position="190"/>
    </location>
</feature>
<dbReference type="GO" id="GO:0006811">
    <property type="term" value="P:monoatomic ion transport"/>
    <property type="evidence" value="ECO:0007669"/>
    <property type="project" value="UniProtKB-KW"/>
</dbReference>
<keyword evidence="3" id="KW-0050">Antiport</keyword>
<dbReference type="KEGG" id="sgp:SpiGrapes_1170"/>
<evidence type="ECO:0000313" key="11">
    <source>
        <dbReference type="EMBL" id="AEV28987.1"/>
    </source>
</evidence>
<dbReference type="PANTHER" id="PTHR43298">
    <property type="entry name" value="MULTIDRUG RESISTANCE PROTEIN NORM-RELATED"/>
    <property type="match status" value="1"/>
</dbReference>
<feature type="transmembrane region" description="Helical" evidence="10">
    <location>
        <begin position="354"/>
        <end position="382"/>
    </location>
</feature>
<keyword evidence="2" id="KW-0813">Transport</keyword>
<dbReference type="Pfam" id="PF01554">
    <property type="entry name" value="MatE"/>
    <property type="match status" value="2"/>
</dbReference>
<dbReference type="GO" id="GO:0015297">
    <property type="term" value="F:antiporter activity"/>
    <property type="evidence" value="ECO:0007669"/>
    <property type="project" value="UniProtKB-KW"/>
</dbReference>
<feature type="transmembrane region" description="Helical" evidence="10">
    <location>
        <begin position="58"/>
        <end position="79"/>
    </location>
</feature>
<feature type="transmembrane region" description="Helical" evidence="10">
    <location>
        <begin position="240"/>
        <end position="260"/>
    </location>
</feature>
<dbReference type="NCBIfam" id="TIGR00797">
    <property type="entry name" value="matE"/>
    <property type="match status" value="1"/>
</dbReference>
<keyword evidence="8 10" id="KW-0472">Membrane</keyword>
<dbReference type="STRING" id="158190.SpiGrapes_1170"/>
<proteinExistence type="predicted"/>
<keyword evidence="6 10" id="KW-1133">Transmembrane helix</keyword>
<evidence type="ECO:0000256" key="6">
    <source>
        <dbReference type="ARBA" id="ARBA00022989"/>
    </source>
</evidence>
<feature type="transmembrane region" description="Helical" evidence="10">
    <location>
        <begin position="321"/>
        <end position="348"/>
    </location>
</feature>
<feature type="transmembrane region" description="Helical" evidence="10">
    <location>
        <begin position="196"/>
        <end position="219"/>
    </location>
</feature>
<evidence type="ECO:0000313" key="12">
    <source>
        <dbReference type="Proteomes" id="UP000005632"/>
    </source>
</evidence>
<dbReference type="EMBL" id="CP003155">
    <property type="protein sequence ID" value="AEV28987.1"/>
    <property type="molecule type" value="Genomic_DNA"/>
</dbReference>
<evidence type="ECO:0000256" key="5">
    <source>
        <dbReference type="ARBA" id="ARBA00022692"/>
    </source>
</evidence>
<dbReference type="PIRSF" id="PIRSF006603">
    <property type="entry name" value="DinF"/>
    <property type="match status" value="1"/>
</dbReference>